<evidence type="ECO:0000313" key="2">
    <source>
        <dbReference type="EMBL" id="KAK4127916.1"/>
    </source>
</evidence>
<keyword evidence="3" id="KW-1185">Reference proteome</keyword>
<organism evidence="2 3">
    <name type="scientific">Parathielavia appendiculata</name>
    <dbReference type="NCBI Taxonomy" id="2587402"/>
    <lineage>
        <taxon>Eukaryota</taxon>
        <taxon>Fungi</taxon>
        <taxon>Dikarya</taxon>
        <taxon>Ascomycota</taxon>
        <taxon>Pezizomycotina</taxon>
        <taxon>Sordariomycetes</taxon>
        <taxon>Sordariomycetidae</taxon>
        <taxon>Sordariales</taxon>
        <taxon>Chaetomiaceae</taxon>
        <taxon>Parathielavia</taxon>
    </lineage>
</organism>
<keyword evidence="1" id="KW-1133">Transmembrane helix</keyword>
<reference evidence="2" key="2">
    <citation type="submission" date="2023-05" db="EMBL/GenBank/DDBJ databases">
        <authorList>
            <consortium name="Lawrence Berkeley National Laboratory"/>
            <person name="Steindorff A."/>
            <person name="Hensen N."/>
            <person name="Bonometti L."/>
            <person name="Westerberg I."/>
            <person name="Brannstrom I.O."/>
            <person name="Guillou S."/>
            <person name="Cros-Aarteil S."/>
            <person name="Calhoun S."/>
            <person name="Haridas S."/>
            <person name="Kuo A."/>
            <person name="Mondo S."/>
            <person name="Pangilinan J."/>
            <person name="Riley R."/>
            <person name="Labutti K."/>
            <person name="Andreopoulos B."/>
            <person name="Lipzen A."/>
            <person name="Chen C."/>
            <person name="Yanf M."/>
            <person name="Daum C."/>
            <person name="Ng V."/>
            <person name="Clum A."/>
            <person name="Ohm R."/>
            <person name="Martin F."/>
            <person name="Silar P."/>
            <person name="Natvig D."/>
            <person name="Lalanne C."/>
            <person name="Gautier V."/>
            <person name="Ament-Velasquez S.L."/>
            <person name="Kruys A."/>
            <person name="Hutchinson M.I."/>
            <person name="Powell A.J."/>
            <person name="Barry K."/>
            <person name="Miller A.N."/>
            <person name="Grigoriev I.V."/>
            <person name="Debuchy R."/>
            <person name="Gladieux P."/>
            <person name="Thoren M.H."/>
            <person name="Johannesson H."/>
        </authorList>
    </citation>
    <scope>NUCLEOTIDE SEQUENCE</scope>
    <source>
        <strain evidence="2">CBS 731.68</strain>
    </source>
</reference>
<evidence type="ECO:0000313" key="3">
    <source>
        <dbReference type="Proteomes" id="UP001302602"/>
    </source>
</evidence>
<keyword evidence="1" id="KW-0472">Membrane</keyword>
<dbReference type="EMBL" id="MU853224">
    <property type="protein sequence ID" value="KAK4127916.1"/>
    <property type="molecule type" value="Genomic_DNA"/>
</dbReference>
<dbReference type="AlphaFoldDB" id="A0AAN6U8N4"/>
<keyword evidence="1" id="KW-0812">Transmembrane</keyword>
<name>A0AAN6U8N4_9PEZI</name>
<gene>
    <name evidence="2" type="ORF">N657DRAFT_235283</name>
</gene>
<proteinExistence type="predicted"/>
<sequence length="110" mass="11710">MGPPTREQDPRHLRTSLLVRTRCQGQPQTVGTLVAARTSNLSRSNPSSSLRCAISCLGRPSLPLLPLALLPATPPSCQLVLFSGFLAAASLLLLLFSFVFATASDASYIE</sequence>
<dbReference type="RefSeq" id="XP_062651687.1">
    <property type="nucleotide sequence ID" value="XM_062786344.1"/>
</dbReference>
<comment type="caution">
    <text evidence="2">The sequence shown here is derived from an EMBL/GenBank/DDBJ whole genome shotgun (WGS) entry which is preliminary data.</text>
</comment>
<reference evidence="2" key="1">
    <citation type="journal article" date="2023" name="Mol. Phylogenet. Evol.">
        <title>Genome-scale phylogeny and comparative genomics of the fungal order Sordariales.</title>
        <authorList>
            <person name="Hensen N."/>
            <person name="Bonometti L."/>
            <person name="Westerberg I."/>
            <person name="Brannstrom I.O."/>
            <person name="Guillou S."/>
            <person name="Cros-Aarteil S."/>
            <person name="Calhoun S."/>
            <person name="Haridas S."/>
            <person name="Kuo A."/>
            <person name="Mondo S."/>
            <person name="Pangilinan J."/>
            <person name="Riley R."/>
            <person name="LaButti K."/>
            <person name="Andreopoulos B."/>
            <person name="Lipzen A."/>
            <person name="Chen C."/>
            <person name="Yan M."/>
            <person name="Daum C."/>
            <person name="Ng V."/>
            <person name="Clum A."/>
            <person name="Steindorff A."/>
            <person name="Ohm R.A."/>
            <person name="Martin F."/>
            <person name="Silar P."/>
            <person name="Natvig D.O."/>
            <person name="Lalanne C."/>
            <person name="Gautier V."/>
            <person name="Ament-Velasquez S.L."/>
            <person name="Kruys A."/>
            <person name="Hutchinson M.I."/>
            <person name="Powell A.J."/>
            <person name="Barry K."/>
            <person name="Miller A.N."/>
            <person name="Grigoriev I.V."/>
            <person name="Debuchy R."/>
            <person name="Gladieux P."/>
            <person name="Hiltunen Thoren M."/>
            <person name="Johannesson H."/>
        </authorList>
    </citation>
    <scope>NUCLEOTIDE SEQUENCE</scope>
    <source>
        <strain evidence="2">CBS 731.68</strain>
    </source>
</reference>
<dbReference type="GeneID" id="87823110"/>
<accession>A0AAN6U8N4</accession>
<evidence type="ECO:0000256" key="1">
    <source>
        <dbReference type="SAM" id="Phobius"/>
    </source>
</evidence>
<dbReference type="Proteomes" id="UP001302602">
    <property type="component" value="Unassembled WGS sequence"/>
</dbReference>
<protein>
    <submittedName>
        <fullName evidence="2">Uncharacterized protein</fullName>
    </submittedName>
</protein>
<feature type="transmembrane region" description="Helical" evidence="1">
    <location>
        <begin position="79"/>
        <end position="101"/>
    </location>
</feature>